<reference evidence="1" key="1">
    <citation type="submission" date="2019-11" db="EMBL/GenBank/DDBJ databases">
        <title>Nori genome reveals adaptations in red seaweeds to the harsh intertidal environment.</title>
        <authorList>
            <person name="Wang D."/>
            <person name="Mao Y."/>
        </authorList>
    </citation>
    <scope>NUCLEOTIDE SEQUENCE</scope>
    <source>
        <tissue evidence="1">Gametophyte</tissue>
    </source>
</reference>
<comment type="caution">
    <text evidence="1">The sequence shown here is derived from an EMBL/GenBank/DDBJ whole genome shotgun (WGS) entry which is preliminary data.</text>
</comment>
<dbReference type="EMBL" id="CM020619">
    <property type="protein sequence ID" value="KAK1863442.1"/>
    <property type="molecule type" value="Genomic_DNA"/>
</dbReference>
<gene>
    <name evidence="1" type="ORF">I4F81_005998</name>
</gene>
<proteinExistence type="predicted"/>
<accession>A0ACC3C0X1</accession>
<evidence type="ECO:0000313" key="1">
    <source>
        <dbReference type="EMBL" id="KAK1863442.1"/>
    </source>
</evidence>
<dbReference type="Proteomes" id="UP000798662">
    <property type="component" value="Chromosome 2"/>
</dbReference>
<evidence type="ECO:0000313" key="2">
    <source>
        <dbReference type="Proteomes" id="UP000798662"/>
    </source>
</evidence>
<name>A0ACC3C0X1_PYRYE</name>
<organism evidence="1 2">
    <name type="scientific">Pyropia yezoensis</name>
    <name type="common">Susabi-nori</name>
    <name type="synonym">Porphyra yezoensis</name>
    <dbReference type="NCBI Taxonomy" id="2788"/>
    <lineage>
        <taxon>Eukaryota</taxon>
        <taxon>Rhodophyta</taxon>
        <taxon>Bangiophyceae</taxon>
        <taxon>Bangiales</taxon>
        <taxon>Bangiaceae</taxon>
        <taxon>Pyropia</taxon>
    </lineage>
</organism>
<keyword evidence="2" id="KW-1185">Reference proteome</keyword>
<protein>
    <submittedName>
        <fullName evidence="1">Uncharacterized protein</fullName>
    </submittedName>
</protein>
<sequence length="774" mass="82771">MGIPKFFRWLSDRYPLINQRLDETQTFDHFYLDMNGIIHQCTHPNDDEVVAMDEEVMFARIFHYTDRLFRIVKPSTLLFLAVDGVAPRAKMNQQRSRRFRSAKDAERNMSEAIARGDSVPDGRPFDSNCITPGTAFMANLSDRFRGWIALKMETDAAWQGGCSVVFSGSEVPGEGEHKIMDYIRSWQASDAASPNTRHCMYGLDADLIMLGLVTHAPHFTLLREKVRFRNGKRRTPVMKGDDSDANEFQLLEIAMLRDMLYLEFKPCVEEVRRTAPDGSPQDGSFAYQVRRVVDDFVFMCMLVGNDFVPNLPHLDIAEGALSIMFRSYKALLPRWRGYLTLGHKLHSARLEQFLSLVAQSEPQYFRARGLEEGVPAYVDEATYRAHYYAEKLNIDPNVDVQALTALKTHYLEGLHWVLQYYHQGCSSWNWFYPAFYAPLATDMTGLRSLQVKFAKGHPFSPVTQLLAVLPPESSHFLPPPFQALMVEESSPVIDFFPPDFEVDPNGKRNAWEAVVLIPFIDAKRLLASVAAIDFDTELTPEERARNRTGRQWVYKADAYPTSDEEFPAIRPSNVAPPSGRRRGAGAGGYSSRGGGGGYSSRGGGAGGYRSRGGGGGGENGAGRGYSSAGAGGAGGGRSAGYSSPGVSASRGAAAAGGGGRGGRGGSAGRGGGGADRFASVAAGGDPSNGVGGGGSSGDGGGVGGGRGGGRGEASRGGRGGWGGRPRGRGAASSGGGGRRGAPRRVGRGPSGAADGPGAPGGADAGAGPPTVAGE</sequence>